<dbReference type="Pfam" id="PF00132">
    <property type="entry name" value="Hexapep"/>
    <property type="match status" value="1"/>
</dbReference>
<dbReference type="CDD" id="cd04645">
    <property type="entry name" value="LbH_gamma_CA_like"/>
    <property type="match status" value="1"/>
</dbReference>
<reference evidence="2" key="1">
    <citation type="submission" date="2021-01" db="EMBL/GenBank/DDBJ databases">
        <authorList>
            <person name="Corre E."/>
            <person name="Pelletier E."/>
            <person name="Niang G."/>
            <person name="Scheremetjew M."/>
            <person name="Finn R."/>
            <person name="Kale V."/>
            <person name="Holt S."/>
            <person name="Cochrane G."/>
            <person name="Meng A."/>
            <person name="Brown T."/>
            <person name="Cohen L."/>
        </authorList>
    </citation>
    <scope>NUCLEOTIDE SEQUENCE</scope>
    <source>
        <strain evidence="2">Pop2</strain>
    </source>
</reference>
<dbReference type="SUPFAM" id="SSF51161">
    <property type="entry name" value="Trimeric LpxA-like enzymes"/>
    <property type="match status" value="1"/>
</dbReference>
<dbReference type="InterPro" id="IPR047324">
    <property type="entry name" value="LbH_gamma_CA-like"/>
</dbReference>
<proteinExistence type="predicted"/>
<accession>A0A7S1Z4W2</accession>
<dbReference type="InterPro" id="IPR001451">
    <property type="entry name" value="Hexapep"/>
</dbReference>
<feature type="compositionally biased region" description="Basic and acidic residues" evidence="1">
    <location>
        <begin position="268"/>
        <end position="279"/>
    </location>
</feature>
<gene>
    <name evidence="2" type="ORF">DBRI1063_LOCUS10138</name>
</gene>
<dbReference type="AlphaFoldDB" id="A0A7S1Z4W2"/>
<protein>
    <recommendedName>
        <fullName evidence="3">Gamma carbonic anhydrase</fullName>
    </recommendedName>
</protein>
<evidence type="ECO:0000313" key="2">
    <source>
        <dbReference type="EMBL" id="CAD9328294.1"/>
    </source>
</evidence>
<name>A0A7S1Z4W2_9STRA</name>
<dbReference type="PANTHER" id="PTHR13061">
    <property type="entry name" value="DYNACTIN SUBUNIT P25"/>
    <property type="match status" value="1"/>
</dbReference>
<organism evidence="2">
    <name type="scientific">Ditylum brightwellii</name>
    <dbReference type="NCBI Taxonomy" id="49249"/>
    <lineage>
        <taxon>Eukaryota</taxon>
        <taxon>Sar</taxon>
        <taxon>Stramenopiles</taxon>
        <taxon>Ochrophyta</taxon>
        <taxon>Bacillariophyta</taxon>
        <taxon>Mediophyceae</taxon>
        <taxon>Lithodesmiophycidae</taxon>
        <taxon>Lithodesmiales</taxon>
        <taxon>Lithodesmiaceae</taxon>
        <taxon>Ditylum</taxon>
    </lineage>
</organism>
<evidence type="ECO:0000256" key="1">
    <source>
        <dbReference type="SAM" id="MobiDB-lite"/>
    </source>
</evidence>
<dbReference type="Gene3D" id="2.160.10.10">
    <property type="entry name" value="Hexapeptide repeat proteins"/>
    <property type="match status" value="1"/>
</dbReference>
<dbReference type="EMBL" id="HBGN01015791">
    <property type="protein sequence ID" value="CAD9328294.1"/>
    <property type="molecule type" value="Transcribed_RNA"/>
</dbReference>
<dbReference type="PANTHER" id="PTHR13061:SF29">
    <property type="entry name" value="GAMMA CARBONIC ANHYDRASE-LIKE 1, MITOCHONDRIAL-RELATED"/>
    <property type="match status" value="1"/>
</dbReference>
<sequence>MASGIGSRVVVAASNAARRMGLALDGMGASMEVAKYTERLVPSTRFVAVDGVAPAVSESAAFVAPSASVIGNVSLGSKSSIWYGATVRGDVNHVVIGDNSSIGDRAVIHVAKIQGDSPTVIGNNVTIGPGAIVHAATLGDSCVVGASAQVLDGATVQEGAYIAPGAVVTPGTTVPTGQYWAGSPAKMVRSLSDEELATIINSANETTQLASLHAGECAKDLAQLVADEEKYLDDLERDPEYFQPTGVDEDDVLGQGQPGRIFNTTLSHPEEGLKRKQNQ</sequence>
<evidence type="ECO:0008006" key="3">
    <source>
        <dbReference type="Google" id="ProtNLM"/>
    </source>
</evidence>
<dbReference type="InterPro" id="IPR011004">
    <property type="entry name" value="Trimer_LpxA-like_sf"/>
</dbReference>
<feature type="region of interest" description="Disordered" evidence="1">
    <location>
        <begin position="240"/>
        <end position="279"/>
    </location>
</feature>
<dbReference type="InterPro" id="IPR050484">
    <property type="entry name" value="Transf_Hexapept/Carb_Anhydrase"/>
</dbReference>